<evidence type="ECO:0000256" key="2">
    <source>
        <dbReference type="SAM" id="MobiDB-lite"/>
    </source>
</evidence>
<feature type="compositionally biased region" description="Basic and acidic residues" evidence="2">
    <location>
        <begin position="270"/>
        <end position="281"/>
    </location>
</feature>
<feature type="coiled-coil region" evidence="1">
    <location>
        <begin position="82"/>
        <end position="130"/>
    </location>
</feature>
<organism evidence="3 4">
    <name type="scientific">Scophthalmus maximus</name>
    <name type="common">Turbot</name>
    <name type="synonym">Psetta maxima</name>
    <dbReference type="NCBI Taxonomy" id="52904"/>
    <lineage>
        <taxon>Eukaryota</taxon>
        <taxon>Metazoa</taxon>
        <taxon>Chordata</taxon>
        <taxon>Craniata</taxon>
        <taxon>Vertebrata</taxon>
        <taxon>Euteleostomi</taxon>
        <taxon>Actinopterygii</taxon>
        <taxon>Neopterygii</taxon>
        <taxon>Teleostei</taxon>
        <taxon>Neoteleostei</taxon>
        <taxon>Acanthomorphata</taxon>
        <taxon>Carangaria</taxon>
        <taxon>Pleuronectiformes</taxon>
        <taxon>Pleuronectoidei</taxon>
        <taxon>Scophthalmidae</taxon>
        <taxon>Scophthalmus</taxon>
    </lineage>
</organism>
<feature type="region of interest" description="Disordered" evidence="2">
    <location>
        <begin position="246"/>
        <end position="344"/>
    </location>
</feature>
<evidence type="ECO:0000256" key="1">
    <source>
        <dbReference type="SAM" id="Coils"/>
    </source>
</evidence>
<reference evidence="3 4" key="1">
    <citation type="submission" date="2019-06" db="EMBL/GenBank/DDBJ databases">
        <title>Draft genomes of female and male turbot (Scophthalmus maximus).</title>
        <authorList>
            <person name="Xu H."/>
            <person name="Xu X.-W."/>
            <person name="Shao C."/>
            <person name="Chen S."/>
        </authorList>
    </citation>
    <scope>NUCLEOTIDE SEQUENCE [LARGE SCALE GENOMIC DNA]</scope>
    <source>
        <strain evidence="3">Ysfricsl-2016a</strain>
        <tissue evidence="3">Blood</tissue>
    </source>
</reference>
<proteinExistence type="predicted"/>
<evidence type="ECO:0000313" key="4">
    <source>
        <dbReference type="Proteomes" id="UP000438429"/>
    </source>
</evidence>
<accession>A0A6A4SYW8</accession>
<protein>
    <submittedName>
        <fullName evidence="3">Uncharacterized protein</fullName>
    </submittedName>
</protein>
<dbReference type="CDD" id="cd14686">
    <property type="entry name" value="bZIP"/>
    <property type="match status" value="1"/>
</dbReference>
<evidence type="ECO:0000313" key="3">
    <source>
        <dbReference type="EMBL" id="KAF0037919.1"/>
    </source>
</evidence>
<keyword evidence="1" id="KW-0175">Coiled coil</keyword>
<name>A0A6A4SYW8_SCOMX</name>
<comment type="caution">
    <text evidence="3">The sequence shown here is derived from an EMBL/GenBank/DDBJ whole genome shotgun (WGS) entry which is preliminary data.</text>
</comment>
<dbReference type="EMBL" id="VEVO01000009">
    <property type="protein sequence ID" value="KAF0037919.1"/>
    <property type="molecule type" value="Genomic_DNA"/>
</dbReference>
<gene>
    <name evidence="3" type="ORF">F2P81_010793</name>
</gene>
<sequence>MDPQAPQVGGAEALQSQIDPALKDVVADLIHISMTEQEMLNNYSVSQCNAKLQELPDYTNNPAGKPERTIQDVVGEMFLVFHHRAQLQATEQKSQIARLQSENSSLQCENSNLQSENYDLRREVQHAQTELVRTQGECEIMFTGLKSAQQEAENRCGGQASQVSIAAKQTTQKNEIPGSDLVSPNDRDDQRISLASEANLSRRFEFLRLRDETTPAQQEMHVRSRAAPDSAISNLVVIDEYRAPPSARSWVGSAPRHGITPPSGISRPSLRFEVRRDDYPEVRNSTGSGHPLTSELRSRGVHANRIPSPEPQGRSHSHRYGDLSDSGSSDSDGPRAHQHQGLRT</sequence>
<dbReference type="AlphaFoldDB" id="A0A6A4SYW8"/>
<dbReference type="Proteomes" id="UP000438429">
    <property type="component" value="Unassembled WGS sequence"/>
</dbReference>